<accession>A0A7X1ZGY9</accession>
<evidence type="ECO:0000313" key="6">
    <source>
        <dbReference type="Proteomes" id="UP000434582"/>
    </source>
</evidence>
<name>A0A7X1ZGY9_9PROT</name>
<dbReference type="Pfam" id="PF00072">
    <property type="entry name" value="Response_reg"/>
    <property type="match status" value="1"/>
</dbReference>
<evidence type="ECO:0000313" key="5">
    <source>
        <dbReference type="EMBL" id="MQX38321.1"/>
    </source>
</evidence>
<dbReference type="InterPro" id="IPR001789">
    <property type="entry name" value="Sig_transdc_resp-reg_receiver"/>
</dbReference>
<dbReference type="SMART" id="SM00448">
    <property type="entry name" value="REC"/>
    <property type="match status" value="1"/>
</dbReference>
<dbReference type="CDD" id="cd17546">
    <property type="entry name" value="REC_hyHK_CKI1_RcsC-like"/>
    <property type="match status" value="1"/>
</dbReference>
<feature type="domain" description="Response regulatory" evidence="4">
    <location>
        <begin position="62"/>
        <end position="181"/>
    </location>
</feature>
<dbReference type="GO" id="GO:0000160">
    <property type="term" value="P:phosphorelay signal transduction system"/>
    <property type="evidence" value="ECO:0007669"/>
    <property type="project" value="InterPro"/>
</dbReference>
<feature type="modified residue" description="4-aspartylphosphate" evidence="2">
    <location>
        <position position="112"/>
    </location>
</feature>
<keyword evidence="6" id="KW-1185">Reference proteome</keyword>
<feature type="compositionally biased region" description="Basic and acidic residues" evidence="3">
    <location>
        <begin position="192"/>
        <end position="202"/>
    </location>
</feature>
<reference evidence="5 6" key="1">
    <citation type="submission" date="2019-10" db="EMBL/GenBank/DDBJ databases">
        <title>Draft whole-genome sequence of the purple nonsulfur photosynthetic bacterium Roseospira navarrensis DSM 15114.</title>
        <authorList>
            <person name="Kyndt J.A."/>
            <person name="Meyer T.E."/>
        </authorList>
    </citation>
    <scope>NUCLEOTIDE SEQUENCE [LARGE SCALE GENOMIC DNA]</scope>
    <source>
        <strain evidence="5 6">DSM 15114</strain>
    </source>
</reference>
<sequence>MRRPRPVQCRCIAAQSPGPRGMTGGHGKVGRPKRHITNGELVVPTRGEKLKEKLQEMLSSMTVLIIDDNKFSRSLLTTQLANYGIRDVMECGDGVEGLKRLQQDPIHLILLDYEMTPLNGAEFARLVRRDSSILNPEVPIIMVSGYSDLAHVTEARDAGINEFLSKPVSADILFKRITHTLLHPRPFIRTEKYVGPQPREELPLPTGEPPRSSAGGGG</sequence>
<evidence type="ECO:0000256" key="1">
    <source>
        <dbReference type="ARBA" id="ARBA00022553"/>
    </source>
</evidence>
<dbReference type="PROSITE" id="PS50110">
    <property type="entry name" value="RESPONSE_REGULATORY"/>
    <property type="match status" value="1"/>
</dbReference>
<proteinExistence type="predicted"/>
<dbReference type="AlphaFoldDB" id="A0A7X1ZGY9"/>
<protein>
    <submittedName>
        <fullName evidence="5">Response regulator</fullName>
    </submittedName>
</protein>
<dbReference type="Gene3D" id="3.40.50.2300">
    <property type="match status" value="1"/>
</dbReference>
<organism evidence="5 6">
    <name type="scientific">Roseospira navarrensis</name>
    <dbReference type="NCBI Taxonomy" id="140058"/>
    <lineage>
        <taxon>Bacteria</taxon>
        <taxon>Pseudomonadati</taxon>
        <taxon>Pseudomonadota</taxon>
        <taxon>Alphaproteobacteria</taxon>
        <taxon>Rhodospirillales</taxon>
        <taxon>Rhodospirillaceae</taxon>
        <taxon>Roseospira</taxon>
    </lineage>
</organism>
<dbReference type="InterPro" id="IPR050595">
    <property type="entry name" value="Bact_response_regulator"/>
</dbReference>
<dbReference type="InterPro" id="IPR011006">
    <property type="entry name" value="CheY-like_superfamily"/>
</dbReference>
<dbReference type="PANTHER" id="PTHR44591:SF3">
    <property type="entry name" value="RESPONSE REGULATORY DOMAIN-CONTAINING PROTEIN"/>
    <property type="match status" value="1"/>
</dbReference>
<dbReference type="PANTHER" id="PTHR44591">
    <property type="entry name" value="STRESS RESPONSE REGULATOR PROTEIN 1"/>
    <property type="match status" value="1"/>
</dbReference>
<dbReference type="OrthoDB" id="9786548at2"/>
<gene>
    <name evidence="5" type="ORF">GHC57_17530</name>
</gene>
<keyword evidence="1 2" id="KW-0597">Phosphoprotein</keyword>
<dbReference type="Proteomes" id="UP000434582">
    <property type="component" value="Unassembled WGS sequence"/>
</dbReference>
<evidence type="ECO:0000256" key="2">
    <source>
        <dbReference type="PROSITE-ProRule" id="PRU00169"/>
    </source>
</evidence>
<dbReference type="EMBL" id="WIVE01000089">
    <property type="protein sequence ID" value="MQX38321.1"/>
    <property type="molecule type" value="Genomic_DNA"/>
</dbReference>
<feature type="region of interest" description="Disordered" evidence="3">
    <location>
        <begin position="14"/>
        <end position="33"/>
    </location>
</feature>
<dbReference type="SUPFAM" id="SSF52172">
    <property type="entry name" value="CheY-like"/>
    <property type="match status" value="1"/>
</dbReference>
<comment type="caution">
    <text evidence="5">The sequence shown here is derived from an EMBL/GenBank/DDBJ whole genome shotgun (WGS) entry which is preliminary data.</text>
</comment>
<evidence type="ECO:0000259" key="4">
    <source>
        <dbReference type="PROSITE" id="PS50110"/>
    </source>
</evidence>
<evidence type="ECO:0000256" key="3">
    <source>
        <dbReference type="SAM" id="MobiDB-lite"/>
    </source>
</evidence>
<feature type="region of interest" description="Disordered" evidence="3">
    <location>
        <begin position="192"/>
        <end position="218"/>
    </location>
</feature>